<feature type="domain" description="DNA polymerase epsilon catalytic subunit A C-terminal" evidence="19">
    <location>
        <begin position="1453"/>
        <end position="1583"/>
    </location>
</feature>
<evidence type="ECO:0000256" key="1">
    <source>
        <dbReference type="ARBA" id="ARBA00004123"/>
    </source>
</evidence>
<evidence type="ECO:0000256" key="10">
    <source>
        <dbReference type="ARBA" id="ARBA00022932"/>
    </source>
</evidence>
<dbReference type="EC" id="2.7.7.7" evidence="15"/>
<keyword evidence="8 15" id="KW-0863">Zinc-finger</keyword>
<dbReference type="InterPro" id="IPR043502">
    <property type="entry name" value="DNA/RNA_pol_sf"/>
</dbReference>
<organism evidence="22">
    <name type="scientific">Encephalitozoon cuniculi</name>
    <name type="common">Microsporidian parasite</name>
    <dbReference type="NCBI Taxonomy" id="6035"/>
    <lineage>
        <taxon>Eukaryota</taxon>
        <taxon>Fungi</taxon>
        <taxon>Fungi incertae sedis</taxon>
        <taxon>Microsporidia</taxon>
        <taxon>Unikaryonidae</taxon>
        <taxon>Encephalitozoon</taxon>
    </lineage>
</organism>
<dbReference type="GO" id="GO:0003677">
    <property type="term" value="F:DNA binding"/>
    <property type="evidence" value="ECO:0007669"/>
    <property type="project" value="UniProtKB-KW"/>
</dbReference>
<evidence type="ECO:0000256" key="9">
    <source>
        <dbReference type="ARBA" id="ARBA00022833"/>
    </source>
</evidence>
<comment type="similarity">
    <text evidence="2 15">Belongs to the DNA polymerase type-B family.</text>
</comment>
<gene>
    <name evidence="22" type="ORF">ECU10_1210</name>
</gene>
<proteinExistence type="inferred from homology"/>
<evidence type="ECO:0000259" key="20">
    <source>
        <dbReference type="Pfam" id="PF22634"/>
    </source>
</evidence>
<evidence type="ECO:0000256" key="5">
    <source>
        <dbReference type="ARBA" id="ARBA00022695"/>
    </source>
</evidence>
<comment type="function">
    <text evidence="15">DNA polymerase II participates in chromosomal DNA replication.</text>
</comment>
<dbReference type="SUPFAM" id="SSF56672">
    <property type="entry name" value="DNA/RNA polymerases"/>
    <property type="match status" value="1"/>
</dbReference>
<keyword evidence="7 15" id="KW-0479">Metal-binding</keyword>
<protein>
    <recommendedName>
        <fullName evidence="15">DNA polymerase epsilon catalytic subunit</fullName>
        <ecNumber evidence="15">2.7.7.7</ecNumber>
    </recommendedName>
</protein>
<feature type="domain" description="DNA polymerase epsilon ,catalytic subunit A thumb" evidence="20">
    <location>
        <begin position="874"/>
        <end position="1046"/>
    </location>
</feature>
<dbReference type="GO" id="GO:0000166">
    <property type="term" value="F:nucleotide binding"/>
    <property type="evidence" value="ECO:0007669"/>
    <property type="project" value="InterPro"/>
</dbReference>
<dbReference type="InterPro" id="IPR013697">
    <property type="entry name" value="DNA_pol_e_suA_C"/>
</dbReference>
<keyword evidence="9 15" id="KW-0862">Zinc</keyword>
<dbReference type="VEuPathDB" id="MicrosporidiaDB:AEWR_101140"/>
<evidence type="ECO:0000256" key="12">
    <source>
        <dbReference type="ARBA" id="ARBA00023014"/>
    </source>
</evidence>
<dbReference type="InterPro" id="IPR023211">
    <property type="entry name" value="DNA_pol_palm_dom_sf"/>
</dbReference>
<name>M1KLE9_ENCCN</name>
<evidence type="ECO:0000256" key="4">
    <source>
        <dbReference type="ARBA" id="ARBA00022679"/>
    </source>
</evidence>
<dbReference type="Pfam" id="PF00136">
    <property type="entry name" value="DNA_pol_B"/>
    <property type="match status" value="1"/>
</dbReference>
<evidence type="ECO:0000256" key="6">
    <source>
        <dbReference type="ARBA" id="ARBA00022705"/>
    </source>
</evidence>
<dbReference type="InterPro" id="IPR006133">
    <property type="entry name" value="DNA-dir_DNA_pol_B_exonuc"/>
</dbReference>
<evidence type="ECO:0000256" key="3">
    <source>
        <dbReference type="ARBA" id="ARBA00022485"/>
    </source>
</evidence>
<evidence type="ECO:0000256" key="13">
    <source>
        <dbReference type="ARBA" id="ARBA00023125"/>
    </source>
</evidence>
<keyword evidence="4 15" id="KW-0808">Transferase</keyword>
<dbReference type="Pfam" id="PF03104">
    <property type="entry name" value="DNA_pol_B_exo1"/>
    <property type="match status" value="1"/>
</dbReference>
<dbReference type="Pfam" id="PF08490">
    <property type="entry name" value="DUF1744"/>
    <property type="match status" value="1"/>
</dbReference>
<keyword evidence="12 15" id="KW-0411">Iron-sulfur</keyword>
<dbReference type="VEuPathDB" id="MicrosporidiaDB:AEWQ_101140"/>
<feature type="domain" description="DNA-directed DNA polymerase family B multifunctional" evidence="17">
    <location>
        <begin position="705"/>
        <end position="761"/>
    </location>
</feature>
<dbReference type="InterPro" id="IPR029703">
    <property type="entry name" value="POL2"/>
</dbReference>
<comment type="cofactor">
    <cofactor evidence="15">
        <name>[4Fe-4S] cluster</name>
        <dbReference type="ChEBI" id="CHEBI:49883"/>
    </cofactor>
</comment>
<keyword evidence="10 15" id="KW-0239">DNA-directed DNA polymerase</keyword>
<feature type="domain" description="DNA-directed DNA polymerase family B exonuclease" evidence="18">
    <location>
        <begin position="199"/>
        <end position="365"/>
    </location>
</feature>
<dbReference type="Gene3D" id="3.90.1600.10">
    <property type="entry name" value="Palm domain of DNA polymerase"/>
    <property type="match status" value="1"/>
</dbReference>
<keyword evidence="6 15" id="KW-0235">DNA replication</keyword>
<evidence type="ECO:0000256" key="11">
    <source>
        <dbReference type="ARBA" id="ARBA00023004"/>
    </source>
</evidence>
<evidence type="ECO:0000313" key="22">
    <source>
        <dbReference type="EMBL" id="AGE96126.1"/>
    </source>
</evidence>
<comment type="subcellular location">
    <subcellularLocation>
        <location evidence="1 15">Nucleus</location>
    </subcellularLocation>
</comment>
<keyword evidence="13 15" id="KW-0238">DNA-binding</keyword>
<dbReference type="GO" id="GO:0003887">
    <property type="term" value="F:DNA-directed DNA polymerase activity"/>
    <property type="evidence" value="ECO:0007669"/>
    <property type="project" value="UniProtKB-KW"/>
</dbReference>
<evidence type="ECO:0000259" key="19">
    <source>
        <dbReference type="Pfam" id="PF08490"/>
    </source>
</evidence>
<dbReference type="VEuPathDB" id="MicrosporidiaDB:M970_101140"/>
<dbReference type="Gene3D" id="1.10.132.60">
    <property type="entry name" value="DNA polymerase family B, C-terminal domain"/>
    <property type="match status" value="1"/>
</dbReference>
<keyword evidence="3 15" id="KW-0004">4Fe-4S</keyword>
<keyword evidence="11 15" id="KW-0408">Iron</keyword>
<dbReference type="GO" id="GO:0045004">
    <property type="term" value="P:DNA replication proofreading"/>
    <property type="evidence" value="ECO:0007669"/>
    <property type="project" value="TreeGrafter"/>
</dbReference>
<sequence length="1799" mass="208342">METVMRDELLEEQYGFVPYYEGRRREGWLLNYATVTLKDGRMKTKLYLIDGEGVEFLVKIPYFPSFLVKASDYDVVEEYLRKRYSGEIHDIERTHRVDFKEYNHLSKEPGVFLKVRFKTETGFGDAVKDVRRVVARNKVQRRDEYDCFGEGRGLNAEDFIVSICEHDIPVEVCAANDLGIRCGRWYGFRYTGEMYVIEKSERIVFPDLRILAFDIETSKRPLKFPNADSDEVMMISVKTEGYGELIVNRGLVSKDIRGFEYSPKEDMQCTFCAVNESSEEGVLIRSVETIQRHRPHLITTFNGALFDFPFLEKRMLRYGISLRETAGFVRRDEYYISPFIVHLDCYKWVRRDSYLPAGSQGLKAVTKAKLGYFPDEVDPEDMVGLAVSDPERMGSYSASDSVATYFLYIKYVQPHVFSMCSLIPLPPTSALCQGSGTLCEALLISEATAYGVLVPEKRRETKMQEHNGHIAESITYVGGHVECLKSGIFRSDFEYEFDVDKEFIDTVALKIDEMLSEYRGEEGFEDMRGKVLRNLQENRGGFRREGLIYHLDVGAMYPNIILTNKLQPIAIVDEDACIRCDFSDESNGCKKRMEWTLKVEYIPAGREETERIRKQIRREKGFAGDENEELRQRARRYSKDTYRRAKVRESCIRSSTVCQREIPFYVETVRKFRDQRYVYKKLHSQAQKAFESASSDEERKHAMKSVVVYSSLQIAHKCVLNSFYGYVMRKSSRWYSMEMAAIVCNVGGNIIKRAKEVVEKIGISLELDTDGIWCIVPSSLISSYTLPSGRRFSFLSSLLNHFVCKEFTNWQYQERVDGKYVMRAENSIFFEIDGPYRAMLLPSSTEESKLLKKRYAIIDSNNRIAELKGFEIKRRGELEIVKKFQEELFLHFLDGSNLEECYESLAGVCRYWLDILKSRGEYLDDDTILELLSESRSMSKGFGEYRGRKSNLTVTALRMSELLGEGILEEKLKCEYIVAVYPENGSVAERAIPVVVFRSEQKEEFLRRWMGRDYLGDIRAIIDWDYYRQRLECVVQRMVILPALSQGVRNPLREIQVPVWANSGAGLGDFGLKRTSDIEDASCKLQARSGGEPADSKHRKGGESKENHGDGENGMQELMKTDMAEYVLRSRARWMEIVQRIMEKGDVVKLVCTNDGHMDVYCSGRTSAVDRIPLEREIYMQINDWRYFEESGEVEKTVAWPPESPESVEMGVIRLKESEFVGNYALYKRFLNHFSIRRVFEDKVPILYSNMRECEGHEIGFVTITSFVFQGESVYVAGEEVFVSSEGRKFNDLERYLLENFGRWKIAVISSGDPSKAELREILRRYHVLEVPLKRTPSPKEYVEMCREEKEFHHLMAGEMEMICKVSRYTGVPIFNIDEHIMDMVFYRELRKNGVVSGRQKSEMHHSSYLRTERFRAGLYKGYSIEIECIGTLVLSIIEYKAFLGEDTLFGGVARKDFNVLRNLLKRVVLDSVRGEEGTRLLLRNIVSWIRRDSTVICPELRNICCMLQKRYVMHLAKRLRDEGYDVVCMAGDVILINTGKTSEKAALDFFHHICKRGSELCGYELMKMKLIRKFQKLAFISPSSYFFVDSEEYFCFSESNVPTAFLRAYFGDCPVDPEFVYGLITRIPLESSRIILRLLSLRQDAQTLMSNCYRLLHLSEFEEEKGTEMQLDIGCPSCGMENVLRSRCIKCYKPYPKDAVLEVCMAHAKHLLWLELSRDLYCVRCGRVNETKLSDFCKCGGAFKKRGYMKELEELRKVASSPIFDEFCRRISKHFLQECLRSEVKNKPNSPYFDVLGN</sequence>
<evidence type="ECO:0000256" key="15">
    <source>
        <dbReference type="RuleBase" id="RU365029"/>
    </source>
</evidence>
<dbReference type="InterPro" id="IPR042087">
    <property type="entry name" value="DNA_pol_B_thumb"/>
</dbReference>
<keyword evidence="14 15" id="KW-0539">Nucleus</keyword>
<dbReference type="Pfam" id="PF22912">
    <property type="entry name" value="zf-DPOE"/>
    <property type="match status" value="1"/>
</dbReference>
<dbReference type="EMBL" id="KC513613">
    <property type="protein sequence ID" value="AGE96126.1"/>
    <property type="molecule type" value="Genomic_DNA"/>
</dbReference>
<dbReference type="VEuPathDB" id="MicrosporidiaDB:ECU10_1210"/>
<evidence type="ECO:0000259" key="21">
    <source>
        <dbReference type="Pfam" id="PF22912"/>
    </source>
</evidence>
<evidence type="ECO:0000256" key="16">
    <source>
        <dbReference type="SAM" id="MobiDB-lite"/>
    </source>
</evidence>
<dbReference type="GO" id="GO:0006287">
    <property type="term" value="P:base-excision repair, gap-filling"/>
    <property type="evidence" value="ECO:0007669"/>
    <property type="project" value="TreeGrafter"/>
</dbReference>
<dbReference type="VEuPathDB" id="MicrosporidiaDB:AEWD_101140"/>
<dbReference type="InterPro" id="IPR006134">
    <property type="entry name" value="DNA-dir_DNA_pol_B_multi_dom"/>
</dbReference>
<dbReference type="GO" id="GO:0000278">
    <property type="term" value="P:mitotic cell cycle"/>
    <property type="evidence" value="ECO:0007669"/>
    <property type="project" value="TreeGrafter"/>
</dbReference>
<dbReference type="GO" id="GO:0008622">
    <property type="term" value="C:epsilon DNA polymerase complex"/>
    <property type="evidence" value="ECO:0007669"/>
    <property type="project" value="InterPro"/>
</dbReference>
<feature type="region of interest" description="Disordered" evidence="16">
    <location>
        <begin position="1085"/>
        <end position="1116"/>
    </location>
</feature>
<reference evidence="22" key="1">
    <citation type="journal article" date="2013" name="Eukaryot. Cell">
        <title>Extremely Reduced Levels of Heterozygosity in the Vertebrate Pathogen Encephalitozoon cuniculi.</title>
        <authorList>
            <person name="Selman M."/>
            <person name="Sak B."/>
            <person name="Kvac M."/>
            <person name="Farinelli L."/>
            <person name="Weiss L.M."/>
            <person name="Corradi N."/>
        </authorList>
    </citation>
    <scope>NUCLEOTIDE SEQUENCE</scope>
</reference>
<dbReference type="GO" id="GO:0006272">
    <property type="term" value="P:leading strand elongation"/>
    <property type="evidence" value="ECO:0007669"/>
    <property type="project" value="TreeGrafter"/>
</dbReference>
<evidence type="ECO:0000259" key="18">
    <source>
        <dbReference type="Pfam" id="PF03104"/>
    </source>
</evidence>
<feature type="domain" description="DNA polymerase-epsilon zinc finger" evidence="21">
    <location>
        <begin position="1719"/>
        <end position="1758"/>
    </location>
</feature>
<evidence type="ECO:0000256" key="8">
    <source>
        <dbReference type="ARBA" id="ARBA00022771"/>
    </source>
</evidence>
<dbReference type="GO" id="GO:0008310">
    <property type="term" value="F:single-stranded DNA 3'-5' DNA exonuclease activity"/>
    <property type="evidence" value="ECO:0007669"/>
    <property type="project" value="TreeGrafter"/>
</dbReference>
<dbReference type="InterPro" id="IPR006172">
    <property type="entry name" value="DNA-dir_DNA_pol_B"/>
</dbReference>
<accession>M1KLE9</accession>
<dbReference type="InterPro" id="IPR054475">
    <property type="entry name" value="Znf-DPOE"/>
</dbReference>
<dbReference type="SMART" id="SM00486">
    <property type="entry name" value="POLBc"/>
    <property type="match status" value="1"/>
</dbReference>
<evidence type="ECO:0000256" key="2">
    <source>
        <dbReference type="ARBA" id="ARBA00005755"/>
    </source>
</evidence>
<keyword evidence="5 15" id="KW-0548">Nucleotidyltransferase</keyword>
<evidence type="ECO:0000256" key="14">
    <source>
        <dbReference type="ARBA" id="ARBA00023242"/>
    </source>
</evidence>
<dbReference type="GO" id="GO:0008270">
    <property type="term" value="F:zinc ion binding"/>
    <property type="evidence" value="ECO:0007669"/>
    <property type="project" value="UniProtKB-KW"/>
</dbReference>
<dbReference type="PANTHER" id="PTHR10670:SF0">
    <property type="entry name" value="DNA POLYMERASE EPSILON CATALYTIC SUBUNIT A"/>
    <property type="match status" value="1"/>
</dbReference>
<dbReference type="SUPFAM" id="SSF53098">
    <property type="entry name" value="Ribonuclease H-like"/>
    <property type="match status" value="1"/>
</dbReference>
<evidence type="ECO:0000259" key="17">
    <source>
        <dbReference type="Pfam" id="PF00136"/>
    </source>
</evidence>
<dbReference type="InterPro" id="IPR036397">
    <property type="entry name" value="RNaseH_sf"/>
</dbReference>
<dbReference type="PANTHER" id="PTHR10670">
    <property type="entry name" value="DNA POLYMERASE EPSILON CATALYTIC SUBUNIT A"/>
    <property type="match status" value="1"/>
</dbReference>
<dbReference type="Gene3D" id="3.30.420.10">
    <property type="entry name" value="Ribonuclease H-like superfamily/Ribonuclease H"/>
    <property type="match status" value="1"/>
</dbReference>
<feature type="compositionally biased region" description="Basic and acidic residues" evidence="16">
    <location>
        <begin position="1101"/>
        <end position="1111"/>
    </location>
</feature>
<dbReference type="GO" id="GO:0006297">
    <property type="term" value="P:nucleotide-excision repair, DNA gap filling"/>
    <property type="evidence" value="ECO:0007669"/>
    <property type="project" value="TreeGrafter"/>
</dbReference>
<evidence type="ECO:0000256" key="7">
    <source>
        <dbReference type="ARBA" id="ARBA00022723"/>
    </source>
</evidence>
<dbReference type="InterPro" id="IPR055191">
    <property type="entry name" value="POL2_thumb"/>
</dbReference>
<dbReference type="GO" id="GO:0051539">
    <property type="term" value="F:4 iron, 4 sulfur cluster binding"/>
    <property type="evidence" value="ECO:0007669"/>
    <property type="project" value="UniProtKB-KW"/>
</dbReference>
<dbReference type="Pfam" id="PF22634">
    <property type="entry name" value="POL2_thumb"/>
    <property type="match status" value="1"/>
</dbReference>
<dbReference type="InterPro" id="IPR012337">
    <property type="entry name" value="RNaseH-like_sf"/>
</dbReference>
<comment type="catalytic activity">
    <reaction evidence="15">
        <text>DNA(n) + a 2'-deoxyribonucleoside 5'-triphosphate = DNA(n+1) + diphosphate</text>
        <dbReference type="Rhea" id="RHEA:22508"/>
        <dbReference type="Rhea" id="RHEA-COMP:17339"/>
        <dbReference type="Rhea" id="RHEA-COMP:17340"/>
        <dbReference type="ChEBI" id="CHEBI:33019"/>
        <dbReference type="ChEBI" id="CHEBI:61560"/>
        <dbReference type="ChEBI" id="CHEBI:173112"/>
        <dbReference type="EC" id="2.7.7.7"/>
    </reaction>
</comment>